<dbReference type="SUPFAM" id="SSF55166">
    <property type="entry name" value="Hedgehog/DD-peptidase"/>
    <property type="match status" value="1"/>
</dbReference>
<dbReference type="EMBL" id="DXFA01000173">
    <property type="protein sequence ID" value="HIX49383.1"/>
    <property type="molecule type" value="Genomic_DNA"/>
</dbReference>
<dbReference type="PANTHER" id="PTHR34385:SF1">
    <property type="entry name" value="PEPTIDOGLYCAN L-ALANYL-D-GLUTAMATE ENDOPEPTIDASE CWLK"/>
    <property type="match status" value="1"/>
</dbReference>
<reference evidence="4" key="2">
    <citation type="submission" date="2021-04" db="EMBL/GenBank/DDBJ databases">
        <authorList>
            <person name="Gilroy R."/>
        </authorList>
    </citation>
    <scope>NUCLEOTIDE SEQUENCE</scope>
    <source>
        <strain evidence="4">ChiSjej5B23-15282</strain>
    </source>
</reference>
<evidence type="ECO:0000256" key="1">
    <source>
        <dbReference type="SAM" id="Coils"/>
    </source>
</evidence>
<dbReference type="Gene3D" id="3.30.1380.10">
    <property type="match status" value="1"/>
</dbReference>
<dbReference type="Proteomes" id="UP000824243">
    <property type="component" value="Unassembled WGS sequence"/>
</dbReference>
<dbReference type="AlphaFoldDB" id="A0A9D1VYU9"/>
<name>A0A9D1VYU9_9FIRM</name>
<keyword evidence="2" id="KW-0472">Membrane</keyword>
<dbReference type="PANTHER" id="PTHR34385">
    <property type="entry name" value="D-ALANYL-D-ALANINE CARBOXYPEPTIDASE"/>
    <property type="match status" value="1"/>
</dbReference>
<keyword evidence="1" id="KW-0175">Coiled coil</keyword>
<proteinExistence type="predicted"/>
<protein>
    <submittedName>
        <fullName evidence="4">M15 family metallopeptidase</fullName>
    </submittedName>
</protein>
<dbReference type="InterPro" id="IPR058193">
    <property type="entry name" value="VanY/YodJ_core_dom"/>
</dbReference>
<reference evidence="4" key="1">
    <citation type="journal article" date="2021" name="PeerJ">
        <title>Extensive microbial diversity within the chicken gut microbiome revealed by metagenomics and culture.</title>
        <authorList>
            <person name="Gilroy R."/>
            <person name="Ravi A."/>
            <person name="Getino M."/>
            <person name="Pursley I."/>
            <person name="Horton D.L."/>
            <person name="Alikhan N.F."/>
            <person name="Baker D."/>
            <person name="Gharbi K."/>
            <person name="Hall N."/>
            <person name="Watson M."/>
            <person name="Adriaenssens E.M."/>
            <person name="Foster-Nyarko E."/>
            <person name="Jarju S."/>
            <person name="Secka A."/>
            <person name="Antonio M."/>
            <person name="Oren A."/>
            <person name="Chaudhuri R.R."/>
            <person name="La Ragione R."/>
            <person name="Hildebrand F."/>
            <person name="Pallen M.J."/>
        </authorList>
    </citation>
    <scope>NUCLEOTIDE SEQUENCE</scope>
    <source>
        <strain evidence="4">ChiSjej5B23-15282</strain>
    </source>
</reference>
<accession>A0A9D1VYU9</accession>
<evidence type="ECO:0000313" key="4">
    <source>
        <dbReference type="EMBL" id="HIX49383.1"/>
    </source>
</evidence>
<keyword evidence="2" id="KW-1133">Transmembrane helix</keyword>
<feature type="transmembrane region" description="Helical" evidence="2">
    <location>
        <begin position="14"/>
        <end position="38"/>
    </location>
</feature>
<evidence type="ECO:0000259" key="3">
    <source>
        <dbReference type="Pfam" id="PF02557"/>
    </source>
</evidence>
<comment type="caution">
    <text evidence="4">The sequence shown here is derived from an EMBL/GenBank/DDBJ whole genome shotgun (WGS) entry which is preliminary data.</text>
</comment>
<sequence length="266" mass="29964">MRKKVNLDQRLRRVFLGGGIAGAVAGILFTVLIANIIISGKEEGFEKQQTKLEKEIGELQSQISKYNAAHNNTDLLSGGEDGWMLVLVNETHPLDTSYIPADLYEVESERSVDARIKEPLEKMLGDAEAAGLSMYVASAYRSYDQQRTVFNATMQDWVNQGYTPLNAYDETKKSVAVPGTSEHATGLAVDIIASEYEALDDRQGETAEQQWLMEHCWEYGFILRYPPEKADVTGIIYEPWHYRYVGETAAKEIHEQNITLEEYLGE</sequence>
<dbReference type="InterPro" id="IPR003709">
    <property type="entry name" value="VanY-like_core_dom"/>
</dbReference>
<feature type="coiled-coil region" evidence="1">
    <location>
        <begin position="42"/>
        <end position="69"/>
    </location>
</feature>
<evidence type="ECO:0000256" key="2">
    <source>
        <dbReference type="SAM" id="Phobius"/>
    </source>
</evidence>
<dbReference type="GO" id="GO:0008233">
    <property type="term" value="F:peptidase activity"/>
    <property type="evidence" value="ECO:0007669"/>
    <property type="project" value="InterPro"/>
</dbReference>
<dbReference type="CDD" id="cd14852">
    <property type="entry name" value="LD-carboxypeptidase"/>
    <property type="match status" value="1"/>
</dbReference>
<keyword evidence="2" id="KW-0812">Transmembrane</keyword>
<organism evidence="4 5">
    <name type="scientific">Candidatus Mediterraneibacter caccavium</name>
    <dbReference type="NCBI Taxonomy" id="2838661"/>
    <lineage>
        <taxon>Bacteria</taxon>
        <taxon>Bacillati</taxon>
        <taxon>Bacillota</taxon>
        <taxon>Clostridia</taxon>
        <taxon>Lachnospirales</taxon>
        <taxon>Lachnospiraceae</taxon>
        <taxon>Mediterraneibacter</taxon>
    </lineage>
</organism>
<dbReference type="Pfam" id="PF02557">
    <property type="entry name" value="VanY"/>
    <property type="match status" value="1"/>
</dbReference>
<evidence type="ECO:0000313" key="5">
    <source>
        <dbReference type="Proteomes" id="UP000824243"/>
    </source>
</evidence>
<dbReference type="InterPro" id="IPR009045">
    <property type="entry name" value="Zn_M74/Hedgehog-like"/>
</dbReference>
<dbReference type="GO" id="GO:0006508">
    <property type="term" value="P:proteolysis"/>
    <property type="evidence" value="ECO:0007669"/>
    <property type="project" value="InterPro"/>
</dbReference>
<feature type="domain" description="D-alanyl-D-alanine carboxypeptidase-like core" evidence="3">
    <location>
        <begin position="111"/>
        <end position="246"/>
    </location>
</feature>
<dbReference type="InterPro" id="IPR052179">
    <property type="entry name" value="DD-CPase-like"/>
</dbReference>
<gene>
    <name evidence="4" type="ORF">H9981_10315</name>
</gene>